<dbReference type="Proteomes" id="UP000092746">
    <property type="component" value="Unassembled WGS sequence"/>
</dbReference>
<organism evidence="2 3">
    <name type="scientific">Aggregatibacter aphrophilus</name>
    <name type="common">Haemophilus aphrophilus</name>
    <dbReference type="NCBI Taxonomy" id="732"/>
    <lineage>
        <taxon>Bacteria</taxon>
        <taxon>Pseudomonadati</taxon>
        <taxon>Pseudomonadota</taxon>
        <taxon>Gammaproteobacteria</taxon>
        <taxon>Pasteurellales</taxon>
        <taxon>Pasteurellaceae</taxon>
        <taxon>Aggregatibacter</taxon>
    </lineage>
</organism>
<accession>A0AAP7GVL9</accession>
<sequence>MKKCLTLIYSILFFILLNALPPANADTPKTNFQHTQIYGITVDDSWEGEEKTAQIIEAIKAMKTKPTVRIVMSKDVSPKEYQSLFRQIHDVAYIMATPVDSYDMKKYSKSSYLKRFQESYAALADYVDIWEIGNEVNGDWLGNDALVAAKIYDAYKFIQSKQAESALTGYYFAPEKQKGTMEEWLKRYIPQDMKENLNYVLVSYYEDDNDGYQPNWQKIFEGLTKIFPHSGLGIGECGNTKENATIQSKVKMATRYYSMPKYVENYVGGYFWWYWVQDAVPHEDNKVWQAINNAITVDE</sequence>
<proteinExistence type="predicted"/>
<dbReference type="EMBL" id="MAQE01000019">
    <property type="protein sequence ID" value="OBY49509.1"/>
    <property type="molecule type" value="Genomic_DNA"/>
</dbReference>
<evidence type="ECO:0000313" key="2">
    <source>
        <dbReference type="EMBL" id="OBY49509.1"/>
    </source>
</evidence>
<feature type="chain" id="PRO_5042957757" description="Transmembrane protein" evidence="1">
    <location>
        <begin position="26"/>
        <end position="299"/>
    </location>
</feature>
<dbReference type="AlphaFoldDB" id="A0AAP7GVL9"/>
<reference evidence="2 3" key="1">
    <citation type="submission" date="2016-06" db="EMBL/GenBank/DDBJ databases">
        <title>Simultaneous identification of Haemophilus influenzae and Haemophilus haemolyticus using TaqMan real-time PCR.</title>
        <authorList>
            <person name="Price E.P."/>
            <person name="Sarovich D.S."/>
            <person name="Harris T."/>
            <person name="Spargo J.C."/>
            <person name="Nosworthy E."/>
            <person name="Beissbarth J."/>
            <person name="Smith-Vaughan H."/>
        </authorList>
    </citation>
    <scope>NUCLEOTIDE SEQUENCE [LARGE SCALE GENOMIC DNA]</scope>
    <source>
        <strain evidence="2 3">ATCC 7901</strain>
    </source>
</reference>
<dbReference type="SUPFAM" id="SSF51445">
    <property type="entry name" value="(Trans)glycosidases"/>
    <property type="match status" value="1"/>
</dbReference>
<comment type="caution">
    <text evidence="2">The sequence shown here is derived from an EMBL/GenBank/DDBJ whole genome shotgun (WGS) entry which is preliminary data.</text>
</comment>
<dbReference type="RefSeq" id="WP_065295944.1">
    <property type="nucleotide sequence ID" value="NZ_CAUUMV010000018.1"/>
</dbReference>
<evidence type="ECO:0000256" key="1">
    <source>
        <dbReference type="SAM" id="SignalP"/>
    </source>
</evidence>
<feature type="signal peptide" evidence="1">
    <location>
        <begin position="1"/>
        <end position="25"/>
    </location>
</feature>
<name>A0AAP7GVL9_AGGAP</name>
<protein>
    <recommendedName>
        <fullName evidence="4">Transmembrane protein</fullName>
    </recommendedName>
</protein>
<evidence type="ECO:0008006" key="4">
    <source>
        <dbReference type="Google" id="ProtNLM"/>
    </source>
</evidence>
<keyword evidence="1" id="KW-0732">Signal</keyword>
<gene>
    <name evidence="2" type="ORF">BBB52_10570</name>
</gene>
<dbReference type="InterPro" id="IPR017853">
    <property type="entry name" value="GH"/>
</dbReference>
<evidence type="ECO:0000313" key="3">
    <source>
        <dbReference type="Proteomes" id="UP000092746"/>
    </source>
</evidence>